<organism evidence="1 2">
    <name type="scientific">Aquipluma nitroreducens</name>
    <dbReference type="NCBI Taxonomy" id="2010828"/>
    <lineage>
        <taxon>Bacteria</taxon>
        <taxon>Pseudomonadati</taxon>
        <taxon>Bacteroidota</taxon>
        <taxon>Bacteroidia</taxon>
        <taxon>Marinilabiliales</taxon>
        <taxon>Prolixibacteraceae</taxon>
        <taxon>Aquipluma</taxon>
    </lineage>
</organism>
<name>A0A5K7SAD0_9BACT</name>
<dbReference type="KEGG" id="anf:AQPE_2682"/>
<gene>
    <name evidence="1" type="ORF">AQPE_2682</name>
</gene>
<evidence type="ECO:0000313" key="1">
    <source>
        <dbReference type="EMBL" id="BBE18520.1"/>
    </source>
</evidence>
<proteinExistence type="predicted"/>
<reference evidence="1" key="1">
    <citation type="journal article" date="2020" name="Int. J. Syst. Evol. Microbiol.">
        <title>Aquipluma nitroreducens gen. nov. sp. nov., a novel facultatively anaerobic bacterium isolated from a freshwater lake.</title>
        <authorList>
            <person name="Watanabe M."/>
            <person name="Kojima H."/>
            <person name="Fukui M."/>
        </authorList>
    </citation>
    <scope>NUCLEOTIDE SEQUENCE</scope>
    <source>
        <strain evidence="1">MeG22</strain>
    </source>
</reference>
<accession>A0A5K7SAD0</accession>
<dbReference type="EMBL" id="AP018694">
    <property type="protein sequence ID" value="BBE18520.1"/>
    <property type="molecule type" value="Genomic_DNA"/>
</dbReference>
<protein>
    <submittedName>
        <fullName evidence="1">Uncharacterized protein</fullName>
    </submittedName>
</protein>
<keyword evidence="2" id="KW-1185">Reference proteome</keyword>
<dbReference type="Proteomes" id="UP001193389">
    <property type="component" value="Chromosome"/>
</dbReference>
<sequence length="45" mass="5247">MSINTSCCEYNKNIPFLNFISKRLSTFGSVMADFDHLIQKMILQF</sequence>
<evidence type="ECO:0000313" key="2">
    <source>
        <dbReference type="Proteomes" id="UP001193389"/>
    </source>
</evidence>
<dbReference type="AlphaFoldDB" id="A0A5K7SAD0"/>